<evidence type="ECO:0000256" key="2">
    <source>
        <dbReference type="SAM" id="Phobius"/>
    </source>
</evidence>
<feature type="region of interest" description="Disordered" evidence="1">
    <location>
        <begin position="657"/>
        <end position="676"/>
    </location>
</feature>
<evidence type="ECO:0000313" key="3">
    <source>
        <dbReference type="EMBL" id="MDQ8208686.1"/>
    </source>
</evidence>
<keyword evidence="2" id="KW-0812">Transmembrane</keyword>
<organism evidence="3 4">
    <name type="scientific">Thalassobacterium maritimum</name>
    <dbReference type="NCBI Taxonomy" id="3041265"/>
    <lineage>
        <taxon>Bacteria</taxon>
        <taxon>Pseudomonadati</taxon>
        <taxon>Verrucomicrobiota</taxon>
        <taxon>Opitutia</taxon>
        <taxon>Puniceicoccales</taxon>
        <taxon>Coraliomargaritaceae</taxon>
        <taxon>Thalassobacterium</taxon>
    </lineage>
</organism>
<comment type="caution">
    <text evidence="3">The sequence shown here is derived from an EMBL/GenBank/DDBJ whole genome shotgun (WGS) entry which is preliminary data.</text>
</comment>
<keyword evidence="2" id="KW-1133">Transmembrane helix</keyword>
<protein>
    <recommendedName>
        <fullName evidence="5">Tfp pilus assembly protein PilX</fullName>
    </recommendedName>
</protein>
<keyword evidence="2" id="KW-0472">Membrane</keyword>
<evidence type="ECO:0008006" key="5">
    <source>
        <dbReference type="Google" id="ProtNLM"/>
    </source>
</evidence>
<accession>A0ABU1AX78</accession>
<dbReference type="EMBL" id="JARXHW010000037">
    <property type="protein sequence ID" value="MDQ8208686.1"/>
    <property type="molecule type" value="Genomic_DNA"/>
</dbReference>
<proteinExistence type="predicted"/>
<feature type="region of interest" description="Disordered" evidence="1">
    <location>
        <begin position="969"/>
        <end position="995"/>
    </location>
</feature>
<reference evidence="3 4" key="1">
    <citation type="submission" date="2023-04" db="EMBL/GenBank/DDBJ databases">
        <title>A novel bacteria isolated from coastal sediment.</title>
        <authorList>
            <person name="Liu X.-J."/>
            <person name="Du Z.-J."/>
        </authorList>
    </citation>
    <scope>NUCLEOTIDE SEQUENCE [LARGE SCALE GENOMIC DNA]</scope>
    <source>
        <strain evidence="3 4">SDUM461003</strain>
    </source>
</reference>
<sequence length="1228" mass="134365">MHKPRQQKEHGFALVLALSLMAFVLLLMLSIIALTKIESQSSSIAIKQVQAEQNALLALNVAIGQLQKYTGPDQRTTARADVENGADTPNSHWIGAYGSAVAADYNLSPEKIPADLTDTNIVSSKGSPARLLNWLVSGSESDFSPDSDVSSQGQILSKPNVTATPLGTVTGLSATTEATDTTLTITDTSGSEQPARLLVGPNSVHSSLDTSNTPVDYVVAPTVDIDSGNGTANRYAWWVSDDGMKARINLPQAGTDSSLSFSEKVEQQRNAFSNTERAAIELMALDNQDWSESSASSGPLIDTLYTPDQSLNSIISPAHAALISSDTDTMADALKYRFHDVTPYSLSVLSDTYAGGLKRDLSILLDESYSPASSDPTYDTNTLWPRHSGATGGFSENYGMPTWKHLRTFYQTRIPSSGEIDPILPAHDKSDRVPINTNGVEDHVGLAPILTYHAMGFAMGLSKPSGDYVAEAGDNIFLKLYPLVVLWNPYNFTIKASTYEVGCYPTHNVNVKVQKATGTDGAMVDASQQLDFSRLGDSQNQQMFIRFRLDCPDIPPGQSLIFSLPETESGKSYTQKNVLQNQAPNEYSYVTVPFKQAGSGTQPQLLIEAGEEDVAYQLIATNGSSLTSSGGWNMYLGEPVDADNVFYASWTLKEASTGPNHDRLKNPSSSAPTGDKFNRRWYNTHQSIDWTDSQADQILQLADPLEYDSLDKPAYVALGHALFSGAGLTARFNEDQFMFTTRWIAQGNMRATRTGRTIRDQNFNVLFIATSGMTAQNVKWQKFNAASSTPERISAGSGFDSINGNTAVDVMLFEFPYEDQDLFSIGQLQHANLSFFGSYPSYPIGNSLADYHLHNKHPDQIGYQLTRIDEITTDNNYSLRRDMNAYYDISYLLNRTLWDQYYFSTVPATGTVPDALPNTRYQRHSNSIDLQDPDKSAAALVMAGGFNINSTSEQAWRAVLGGGKQLDFTPENADSGSNPELDASFPRFSRPYGDNDPDDPWKGYRTLDENQIAQLARNIVAEIRNRGPFVSVADFVNRRLYDNPNTDDGAPQATDASWEHENFKGPLQAAIDRTETGIFAANDAGPNTFWQEDELATGDGSKHNQNSQYTNAYDKSMLEGGDSPSSPVGNRSAFAPKYITQADILAKIGASLSARSDTFTIRTYGETVNPVTNVVDGQAWCEAVVQRLPEYVDDSLEAYEAPTDGSINQTLGRKFKIISLQWLSASDI</sequence>
<dbReference type="Proteomes" id="UP001225316">
    <property type="component" value="Unassembled WGS sequence"/>
</dbReference>
<gene>
    <name evidence="3" type="ORF">QEH52_14260</name>
</gene>
<evidence type="ECO:0000313" key="4">
    <source>
        <dbReference type="Proteomes" id="UP001225316"/>
    </source>
</evidence>
<evidence type="ECO:0000256" key="1">
    <source>
        <dbReference type="SAM" id="MobiDB-lite"/>
    </source>
</evidence>
<keyword evidence="4" id="KW-1185">Reference proteome</keyword>
<feature type="transmembrane region" description="Helical" evidence="2">
    <location>
        <begin position="12"/>
        <end position="34"/>
    </location>
</feature>
<dbReference type="RefSeq" id="WP_308951325.1">
    <property type="nucleotide sequence ID" value="NZ_JARXHW010000037.1"/>
</dbReference>
<name>A0ABU1AX78_9BACT</name>